<comment type="caution">
    <text evidence="1">The sequence shown here is derived from an EMBL/GenBank/DDBJ whole genome shotgun (WGS) entry which is preliminary data.</text>
</comment>
<reference evidence="1 2" key="1">
    <citation type="journal article" date="2019" name="Sci. Rep.">
        <title>Orb-weaving spider Araneus ventricosus genome elucidates the spidroin gene catalogue.</title>
        <authorList>
            <person name="Kono N."/>
            <person name="Nakamura H."/>
            <person name="Ohtoshi R."/>
            <person name="Moran D.A.P."/>
            <person name="Shinohara A."/>
            <person name="Yoshida Y."/>
            <person name="Fujiwara M."/>
            <person name="Mori M."/>
            <person name="Tomita M."/>
            <person name="Arakawa K."/>
        </authorList>
    </citation>
    <scope>NUCLEOTIDE SEQUENCE [LARGE SCALE GENOMIC DNA]</scope>
</reference>
<keyword evidence="2" id="KW-1185">Reference proteome</keyword>
<accession>A0A4Y2E587</accession>
<name>A0A4Y2E587_ARAVE</name>
<dbReference type="AlphaFoldDB" id="A0A4Y2E587"/>
<proteinExistence type="predicted"/>
<organism evidence="1 2">
    <name type="scientific">Araneus ventricosus</name>
    <name type="common">Orbweaver spider</name>
    <name type="synonym">Epeira ventricosa</name>
    <dbReference type="NCBI Taxonomy" id="182803"/>
    <lineage>
        <taxon>Eukaryota</taxon>
        <taxon>Metazoa</taxon>
        <taxon>Ecdysozoa</taxon>
        <taxon>Arthropoda</taxon>
        <taxon>Chelicerata</taxon>
        <taxon>Arachnida</taxon>
        <taxon>Araneae</taxon>
        <taxon>Araneomorphae</taxon>
        <taxon>Entelegynae</taxon>
        <taxon>Araneoidea</taxon>
        <taxon>Araneidae</taxon>
        <taxon>Araneus</taxon>
    </lineage>
</organism>
<gene>
    <name evidence="1" type="ORF">AVEN_217687_1</name>
</gene>
<dbReference type="OrthoDB" id="6437203at2759"/>
<evidence type="ECO:0000313" key="1">
    <source>
        <dbReference type="EMBL" id="GBM23208.1"/>
    </source>
</evidence>
<protein>
    <submittedName>
        <fullName evidence="1">Uncharacterized protein</fullName>
    </submittedName>
</protein>
<dbReference type="Proteomes" id="UP000499080">
    <property type="component" value="Unassembled WGS sequence"/>
</dbReference>
<evidence type="ECO:0000313" key="2">
    <source>
        <dbReference type="Proteomes" id="UP000499080"/>
    </source>
</evidence>
<dbReference type="EMBL" id="BGPR01091424">
    <property type="protein sequence ID" value="GBM23208.1"/>
    <property type="molecule type" value="Genomic_DNA"/>
</dbReference>
<sequence length="96" mass="11102">MLGYFTRKSLAQKIKRQDYILNLADELRNNYVSTKTSTLSDFTPRTDDGPIVSRMKREPCQINRCRNKTMTICCDSKKSVCDSCTRKVIKLSVCRN</sequence>